<feature type="binding site" evidence="11">
    <location>
        <position position="177"/>
    </location>
    <ligand>
        <name>FMN</name>
        <dbReference type="ChEBI" id="CHEBI:58210"/>
    </ligand>
</feature>
<keyword evidence="5 11" id="KW-0285">Flavoprotein</keyword>
<comment type="similarity">
    <text evidence="4 11">Belongs to the dihydroorotate dehydrogenase family. Type 2 subfamily.</text>
</comment>
<keyword evidence="7 11" id="KW-0665">Pyrimidine biosynthesis</keyword>
<dbReference type="InterPro" id="IPR012135">
    <property type="entry name" value="Dihydroorotate_DH_1_2"/>
</dbReference>
<evidence type="ECO:0000313" key="14">
    <source>
        <dbReference type="Proteomes" id="UP000034879"/>
    </source>
</evidence>
<dbReference type="PROSITE" id="PS00911">
    <property type="entry name" value="DHODEHASE_1"/>
    <property type="match status" value="1"/>
</dbReference>
<dbReference type="Pfam" id="PF01180">
    <property type="entry name" value="DHO_dh"/>
    <property type="match status" value="1"/>
</dbReference>
<evidence type="ECO:0000256" key="11">
    <source>
        <dbReference type="HAMAP-Rule" id="MF_00225"/>
    </source>
</evidence>
<evidence type="ECO:0000256" key="4">
    <source>
        <dbReference type="ARBA" id="ARBA00005359"/>
    </source>
</evidence>
<dbReference type="NCBIfam" id="TIGR01036">
    <property type="entry name" value="pyrD_sub2"/>
    <property type="match status" value="1"/>
</dbReference>
<keyword evidence="6 11" id="KW-0288">FMN</keyword>
<comment type="catalytic activity">
    <reaction evidence="10 11">
        <text>(S)-dihydroorotate + a quinone = orotate + a quinol</text>
        <dbReference type="Rhea" id="RHEA:30187"/>
        <dbReference type="ChEBI" id="CHEBI:24646"/>
        <dbReference type="ChEBI" id="CHEBI:30839"/>
        <dbReference type="ChEBI" id="CHEBI:30864"/>
        <dbReference type="ChEBI" id="CHEBI:132124"/>
        <dbReference type="EC" id="1.3.5.2"/>
    </reaction>
</comment>
<feature type="binding site" evidence="11">
    <location>
        <position position="71"/>
    </location>
    <ligand>
        <name>substrate</name>
    </ligand>
</feature>
<evidence type="ECO:0000259" key="12">
    <source>
        <dbReference type="Pfam" id="PF01180"/>
    </source>
</evidence>
<feature type="binding site" evidence="11">
    <location>
        <position position="177"/>
    </location>
    <ligand>
        <name>substrate</name>
    </ligand>
</feature>
<comment type="subcellular location">
    <subcellularLocation>
        <location evidence="11">Cell membrane</location>
        <topology evidence="11">Peripheral membrane protein</topology>
    </subcellularLocation>
    <subcellularLocation>
        <location evidence="2">Membrane</location>
    </subcellularLocation>
</comment>
<evidence type="ECO:0000256" key="2">
    <source>
        <dbReference type="ARBA" id="ARBA00004370"/>
    </source>
</evidence>
<feature type="binding site" evidence="11">
    <location>
        <position position="91"/>
    </location>
    <ligand>
        <name>FMN</name>
        <dbReference type="ChEBI" id="CHEBI:58210"/>
    </ligand>
</feature>
<feature type="binding site" evidence="11">
    <location>
        <position position="272"/>
    </location>
    <ligand>
        <name>FMN</name>
        <dbReference type="ChEBI" id="CHEBI:58210"/>
    </ligand>
</feature>
<feature type="binding site" evidence="11">
    <location>
        <position position="218"/>
    </location>
    <ligand>
        <name>FMN</name>
        <dbReference type="ChEBI" id="CHEBI:58210"/>
    </ligand>
</feature>
<comment type="function">
    <text evidence="1 11">Catalyzes the conversion of dihydroorotate to orotate with quinone as electron acceptor.</text>
</comment>
<feature type="binding site" evidence="11">
    <location>
        <begin position="116"/>
        <end position="120"/>
    </location>
    <ligand>
        <name>substrate</name>
    </ligand>
</feature>
<comment type="cofactor">
    <cofactor evidence="11">
        <name>FMN</name>
        <dbReference type="ChEBI" id="CHEBI:58210"/>
    </cofactor>
    <text evidence="11">Binds 1 FMN per subunit.</text>
</comment>
<dbReference type="UniPathway" id="UPA00070">
    <property type="reaction ID" value="UER00946"/>
</dbReference>
<protein>
    <recommendedName>
        <fullName evidence="11">Dihydroorotate dehydrogenase (quinone)</fullName>
        <ecNumber evidence="11">1.3.5.2</ecNumber>
    </recommendedName>
    <alternativeName>
        <fullName evidence="11">DHOdehase</fullName>
        <shortName evidence="11">DHOD</shortName>
        <shortName evidence="11">DHODase</shortName>
    </alternativeName>
    <alternativeName>
        <fullName evidence="11">Dihydroorotate oxidase</fullName>
    </alternativeName>
</protein>
<comment type="pathway">
    <text evidence="3 11">Pyrimidine metabolism; UMP biosynthesis via de novo pathway; orotate from (S)-dihydroorotate (quinone route): step 1/1.</text>
</comment>
<evidence type="ECO:0000256" key="6">
    <source>
        <dbReference type="ARBA" id="ARBA00022643"/>
    </source>
</evidence>
<dbReference type="NCBIfam" id="NF003652">
    <property type="entry name" value="PRK05286.2-5"/>
    <property type="match status" value="1"/>
</dbReference>
<evidence type="ECO:0000256" key="3">
    <source>
        <dbReference type="ARBA" id="ARBA00005161"/>
    </source>
</evidence>
<dbReference type="PROSITE" id="PS00912">
    <property type="entry name" value="DHODEHASE_2"/>
    <property type="match status" value="1"/>
</dbReference>
<evidence type="ECO:0000256" key="5">
    <source>
        <dbReference type="ARBA" id="ARBA00022630"/>
    </source>
</evidence>
<evidence type="ECO:0000313" key="13">
    <source>
        <dbReference type="EMBL" id="KKU74707.1"/>
    </source>
</evidence>
<feature type="active site" description="Nucleophile" evidence="11">
    <location>
        <position position="180"/>
    </location>
</feature>
<proteinExistence type="inferred from homology"/>
<dbReference type="EMBL" id="LCOJ01000028">
    <property type="protein sequence ID" value="KKU74707.1"/>
    <property type="molecule type" value="Genomic_DNA"/>
</dbReference>
<evidence type="ECO:0000256" key="10">
    <source>
        <dbReference type="ARBA" id="ARBA00048639"/>
    </source>
</evidence>
<feature type="binding site" evidence="11">
    <location>
        <begin position="322"/>
        <end position="323"/>
    </location>
    <ligand>
        <name>FMN</name>
        <dbReference type="ChEBI" id="CHEBI:58210"/>
    </ligand>
</feature>
<dbReference type="HAMAP" id="MF_00225">
    <property type="entry name" value="DHO_dh_type2"/>
    <property type="match status" value="1"/>
</dbReference>
<dbReference type="InterPro" id="IPR050074">
    <property type="entry name" value="DHO_dehydrogenase"/>
</dbReference>
<name>A0A0G1SZ09_9BACT</name>
<keyword evidence="11" id="KW-1003">Cell membrane</keyword>
<dbReference type="InterPro" id="IPR005719">
    <property type="entry name" value="Dihydroorotate_DH_2"/>
</dbReference>
<evidence type="ECO:0000256" key="9">
    <source>
        <dbReference type="ARBA" id="ARBA00023136"/>
    </source>
</evidence>
<dbReference type="CDD" id="cd04738">
    <property type="entry name" value="DHOD_2_like"/>
    <property type="match status" value="1"/>
</dbReference>
<dbReference type="GO" id="GO:0044205">
    <property type="term" value="P:'de novo' UMP biosynthetic process"/>
    <property type="evidence" value="ECO:0007669"/>
    <property type="project" value="UniProtKB-UniRule"/>
</dbReference>
<feature type="binding site" evidence="11">
    <location>
        <begin position="247"/>
        <end position="248"/>
    </location>
    <ligand>
        <name>substrate</name>
    </ligand>
</feature>
<evidence type="ECO:0000256" key="8">
    <source>
        <dbReference type="ARBA" id="ARBA00023002"/>
    </source>
</evidence>
<dbReference type="PANTHER" id="PTHR48109:SF4">
    <property type="entry name" value="DIHYDROOROTATE DEHYDROGENASE (QUINONE), MITOCHONDRIAL"/>
    <property type="match status" value="1"/>
</dbReference>
<comment type="subunit">
    <text evidence="11">Monomer.</text>
</comment>
<keyword evidence="8 11" id="KW-0560">Oxidoreductase</keyword>
<dbReference type="EC" id="1.3.5.2" evidence="11"/>
<feature type="binding site" evidence="11">
    <location>
        <begin position="67"/>
        <end position="71"/>
    </location>
    <ligand>
        <name>FMN</name>
        <dbReference type="ChEBI" id="CHEBI:58210"/>
    </ligand>
</feature>
<dbReference type="GO" id="GO:0005886">
    <property type="term" value="C:plasma membrane"/>
    <property type="evidence" value="ECO:0007669"/>
    <property type="project" value="UniProtKB-SubCell"/>
</dbReference>
<feature type="binding site" evidence="11">
    <location>
        <position position="301"/>
    </location>
    <ligand>
        <name>FMN</name>
        <dbReference type="ChEBI" id="CHEBI:58210"/>
    </ligand>
</feature>
<dbReference type="InterPro" id="IPR001295">
    <property type="entry name" value="Dihydroorotate_DH_CS"/>
</dbReference>
<dbReference type="Gene3D" id="3.20.20.70">
    <property type="entry name" value="Aldolase class I"/>
    <property type="match status" value="1"/>
</dbReference>
<dbReference type="InterPro" id="IPR013785">
    <property type="entry name" value="Aldolase_TIM"/>
</dbReference>
<sequence>MYRIFLKPVLFLFPPETIHRLVCGVLKIACAIPGVPYILKSLYAVNDPRLKRTVFGLSFQSPIGLAAGFDKDANFFDELGYFGFGFIEIGTVTPKAQPGNDKPRMFRLPLDEGLINRMGFNNEGALAAALRLKKRKTDIIIGGNIGKNKNTPNEDAVNDYKKCFQTLFDYVDYFAVNVSSPNTPLLRELQDKEPLLYLLRALQSLNNQKKKPKPILLKISPDLSNEQLDDIIDVVMETKIDGVIATNTTTKRDGLRTDRMAIKAIGVGGLSGRPLFHRSTEVIKYITLKSHRAFPVIAAGGVYTPEDAILKLQAGASLVQVYTGFTYEGPGIVKRIHKEILKQNLFT</sequence>
<feature type="binding site" evidence="11">
    <location>
        <position position="182"/>
    </location>
    <ligand>
        <name>substrate</name>
    </ligand>
</feature>
<gene>
    <name evidence="11" type="primary">pyrD</name>
    <name evidence="13" type="ORF">UY01_C0028G0004</name>
</gene>
<dbReference type="SUPFAM" id="SSF51395">
    <property type="entry name" value="FMN-linked oxidoreductases"/>
    <property type="match status" value="1"/>
</dbReference>
<dbReference type="GO" id="GO:0106430">
    <property type="term" value="F:dihydroorotate dehydrogenase (quinone) activity"/>
    <property type="evidence" value="ECO:0007669"/>
    <property type="project" value="UniProtKB-EC"/>
</dbReference>
<dbReference type="InterPro" id="IPR005720">
    <property type="entry name" value="Dihydroorotate_DH_cat"/>
</dbReference>
<feature type="binding site" evidence="11">
    <location>
        <position position="246"/>
    </location>
    <ligand>
        <name>FMN</name>
        <dbReference type="ChEBI" id="CHEBI:58210"/>
    </ligand>
</feature>
<feature type="binding site" evidence="11">
    <location>
        <position position="144"/>
    </location>
    <ligand>
        <name>FMN</name>
        <dbReference type="ChEBI" id="CHEBI:58210"/>
    </ligand>
</feature>
<organism evidence="13 14">
    <name type="scientific">Candidatus Nomurabacteria bacterium GW2011_GWB1_47_6</name>
    <dbReference type="NCBI Taxonomy" id="1618749"/>
    <lineage>
        <taxon>Bacteria</taxon>
        <taxon>Candidatus Nomuraibacteriota</taxon>
    </lineage>
</organism>
<comment type="caution">
    <text evidence="13">The sequence shown here is derived from an EMBL/GenBank/DDBJ whole genome shotgun (WGS) entry which is preliminary data.</text>
</comment>
<feature type="domain" description="Dihydroorotate dehydrogenase catalytic" evidence="12">
    <location>
        <begin position="50"/>
        <end position="342"/>
    </location>
</feature>
<reference evidence="13 14" key="1">
    <citation type="journal article" date="2015" name="Nature">
        <title>rRNA introns, odd ribosomes, and small enigmatic genomes across a large radiation of phyla.</title>
        <authorList>
            <person name="Brown C.T."/>
            <person name="Hug L.A."/>
            <person name="Thomas B.C."/>
            <person name="Sharon I."/>
            <person name="Castelle C.J."/>
            <person name="Singh A."/>
            <person name="Wilkins M.J."/>
            <person name="Williams K.H."/>
            <person name="Banfield J.F."/>
        </authorList>
    </citation>
    <scope>NUCLEOTIDE SEQUENCE [LARGE SCALE GENOMIC DNA]</scope>
</reference>
<dbReference type="AlphaFoldDB" id="A0A0G1SZ09"/>
<accession>A0A0G1SZ09</accession>
<dbReference type="PIRSF" id="PIRSF000164">
    <property type="entry name" value="DHO_oxidase"/>
    <property type="match status" value="1"/>
</dbReference>
<dbReference type="PATRIC" id="fig|1618749.3.peg.506"/>
<evidence type="ECO:0000256" key="1">
    <source>
        <dbReference type="ARBA" id="ARBA00003125"/>
    </source>
</evidence>
<dbReference type="PANTHER" id="PTHR48109">
    <property type="entry name" value="DIHYDROOROTATE DEHYDROGENASE (QUINONE), MITOCHONDRIAL-RELATED"/>
    <property type="match status" value="1"/>
</dbReference>
<dbReference type="GO" id="GO:0005737">
    <property type="term" value="C:cytoplasm"/>
    <property type="evidence" value="ECO:0007669"/>
    <property type="project" value="InterPro"/>
</dbReference>
<dbReference type="GO" id="GO:0006207">
    <property type="term" value="P:'de novo' pyrimidine nucleobase biosynthetic process"/>
    <property type="evidence" value="ECO:0007669"/>
    <property type="project" value="UniProtKB-UniRule"/>
</dbReference>
<dbReference type="Proteomes" id="UP000034879">
    <property type="component" value="Unassembled WGS sequence"/>
</dbReference>
<dbReference type="NCBIfam" id="NF003645">
    <property type="entry name" value="PRK05286.1-2"/>
    <property type="match status" value="1"/>
</dbReference>
<keyword evidence="9 11" id="KW-0472">Membrane</keyword>
<evidence type="ECO:0000256" key="7">
    <source>
        <dbReference type="ARBA" id="ARBA00022975"/>
    </source>
</evidence>